<dbReference type="SUPFAM" id="SSF47954">
    <property type="entry name" value="Cyclin-like"/>
    <property type="match status" value="2"/>
</dbReference>
<gene>
    <name evidence="6" type="ORF">TL16_g01159</name>
</gene>
<accession>A0A9W6ZGF1</accession>
<dbReference type="PROSITE" id="PS00292">
    <property type="entry name" value="CYCLINS"/>
    <property type="match status" value="1"/>
</dbReference>
<dbReference type="PANTHER" id="PTHR10177">
    <property type="entry name" value="CYCLINS"/>
    <property type="match status" value="1"/>
</dbReference>
<comment type="caution">
    <text evidence="6">The sequence shown here is derived from an EMBL/GenBank/DDBJ whole genome shotgun (WGS) entry which is preliminary data.</text>
</comment>
<dbReference type="GO" id="GO:0051301">
    <property type="term" value="P:cell division"/>
    <property type="evidence" value="ECO:0007669"/>
    <property type="project" value="UniProtKB-KW"/>
</dbReference>
<evidence type="ECO:0000313" key="6">
    <source>
        <dbReference type="EMBL" id="GMH52116.1"/>
    </source>
</evidence>
<sequence>MDMQADINSKMRAILIDWLIEVHMKFKLVPETLYLCVNIIDRYCETKTVPRAKLQLVGVTAFLIACKYEEIYPPEVRDCVYITDNAYTRQEVLDMEQDMLETLQFHITVPTAYPFLVRYLSIIRAGSLIKIASNYYTERTLQEHDMLKFPPSLVSCASVFL</sequence>
<dbReference type="CDD" id="cd20537">
    <property type="entry name" value="CYCLIN_CCNO-like_rpt2"/>
    <property type="match status" value="1"/>
</dbReference>
<dbReference type="Pfam" id="PF02984">
    <property type="entry name" value="Cyclin_C"/>
    <property type="match status" value="1"/>
</dbReference>
<keyword evidence="2 4" id="KW-0195">Cyclin</keyword>
<feature type="non-terminal residue" evidence="6">
    <location>
        <position position="161"/>
    </location>
</feature>
<feature type="domain" description="Cyclin-like" evidence="5">
    <location>
        <begin position="17"/>
        <end position="101"/>
    </location>
</feature>
<dbReference type="InterPro" id="IPR039361">
    <property type="entry name" value="Cyclin"/>
</dbReference>
<evidence type="ECO:0000256" key="2">
    <source>
        <dbReference type="ARBA" id="ARBA00023127"/>
    </source>
</evidence>
<dbReference type="SMART" id="SM00385">
    <property type="entry name" value="CYCLIN"/>
    <property type="match status" value="1"/>
</dbReference>
<evidence type="ECO:0000256" key="1">
    <source>
        <dbReference type="ARBA" id="ARBA00022618"/>
    </source>
</evidence>
<dbReference type="InterPro" id="IPR036915">
    <property type="entry name" value="Cyclin-like_sf"/>
</dbReference>
<evidence type="ECO:0000259" key="5">
    <source>
        <dbReference type="SMART" id="SM00385"/>
    </source>
</evidence>
<feature type="non-terminal residue" evidence="6">
    <location>
        <position position="1"/>
    </location>
</feature>
<dbReference type="AlphaFoldDB" id="A0A9W6ZGF1"/>
<dbReference type="InterPro" id="IPR006671">
    <property type="entry name" value="Cyclin_N"/>
</dbReference>
<evidence type="ECO:0000256" key="4">
    <source>
        <dbReference type="RuleBase" id="RU000383"/>
    </source>
</evidence>
<evidence type="ECO:0000313" key="7">
    <source>
        <dbReference type="Proteomes" id="UP001162640"/>
    </source>
</evidence>
<dbReference type="EMBL" id="BLQM01000025">
    <property type="protein sequence ID" value="GMH52116.1"/>
    <property type="molecule type" value="Genomic_DNA"/>
</dbReference>
<keyword evidence="1" id="KW-0132">Cell division</keyword>
<dbReference type="Gene3D" id="1.10.472.10">
    <property type="entry name" value="Cyclin-like"/>
    <property type="match status" value="2"/>
</dbReference>
<name>A0A9W6ZGF1_9STRA</name>
<dbReference type="Proteomes" id="UP001162640">
    <property type="component" value="Unassembled WGS sequence"/>
</dbReference>
<reference evidence="7" key="1">
    <citation type="journal article" date="2023" name="Commun. Biol.">
        <title>Genome analysis of Parmales, the sister group of diatoms, reveals the evolutionary specialization of diatoms from phago-mixotrophs to photoautotrophs.</title>
        <authorList>
            <person name="Ban H."/>
            <person name="Sato S."/>
            <person name="Yoshikawa S."/>
            <person name="Yamada K."/>
            <person name="Nakamura Y."/>
            <person name="Ichinomiya M."/>
            <person name="Sato N."/>
            <person name="Blanc-Mathieu R."/>
            <person name="Endo H."/>
            <person name="Kuwata A."/>
            <person name="Ogata H."/>
        </authorList>
    </citation>
    <scope>NUCLEOTIDE SEQUENCE [LARGE SCALE GENOMIC DNA]</scope>
</reference>
<dbReference type="InterPro" id="IPR004367">
    <property type="entry name" value="Cyclin_C-dom"/>
</dbReference>
<dbReference type="CDD" id="cd20507">
    <property type="entry name" value="CYCLIN_CCNB1-like_rpt1"/>
    <property type="match status" value="1"/>
</dbReference>
<protein>
    <recommendedName>
        <fullName evidence="5">Cyclin-like domain-containing protein</fullName>
    </recommendedName>
</protein>
<dbReference type="FunFam" id="1.10.472.10:FF:000001">
    <property type="entry name" value="G2/mitotic-specific cyclin"/>
    <property type="match status" value="1"/>
</dbReference>
<comment type="similarity">
    <text evidence="4">Belongs to the cyclin family.</text>
</comment>
<dbReference type="InterPro" id="IPR013763">
    <property type="entry name" value="Cyclin-like_dom"/>
</dbReference>
<dbReference type="InterPro" id="IPR048258">
    <property type="entry name" value="Cyclins_cyclin-box"/>
</dbReference>
<proteinExistence type="inferred from homology"/>
<organism evidence="6 7">
    <name type="scientific">Triparma laevis f. inornata</name>
    <dbReference type="NCBI Taxonomy" id="1714386"/>
    <lineage>
        <taxon>Eukaryota</taxon>
        <taxon>Sar</taxon>
        <taxon>Stramenopiles</taxon>
        <taxon>Ochrophyta</taxon>
        <taxon>Bolidophyceae</taxon>
        <taxon>Parmales</taxon>
        <taxon>Triparmaceae</taxon>
        <taxon>Triparma</taxon>
    </lineage>
</organism>
<dbReference type="Pfam" id="PF00134">
    <property type="entry name" value="Cyclin_N"/>
    <property type="match status" value="1"/>
</dbReference>
<keyword evidence="3" id="KW-0131">Cell cycle</keyword>
<evidence type="ECO:0000256" key="3">
    <source>
        <dbReference type="ARBA" id="ARBA00023306"/>
    </source>
</evidence>